<dbReference type="Proteomes" id="UP000824533">
    <property type="component" value="Linkage Group LG28"/>
</dbReference>
<evidence type="ECO:0000313" key="2">
    <source>
        <dbReference type="Proteomes" id="UP000824533"/>
    </source>
</evidence>
<name>A0ACC1CF82_9NEOP</name>
<reference evidence="1 2" key="1">
    <citation type="journal article" date="2021" name="Front. Genet.">
        <title>Chromosome-Level Genome Assembly Reveals Significant Gene Expansion in the Toll and IMD Signaling Pathways of Dendrolimus kikuchii.</title>
        <authorList>
            <person name="Zhou J."/>
            <person name="Wu P."/>
            <person name="Xiong Z."/>
            <person name="Liu N."/>
            <person name="Zhao N."/>
            <person name="Ji M."/>
            <person name="Qiu Y."/>
            <person name="Yang B."/>
        </authorList>
    </citation>
    <scope>NUCLEOTIDE SEQUENCE [LARGE SCALE GENOMIC DNA]</scope>
    <source>
        <strain evidence="1">Ann1</strain>
    </source>
</reference>
<protein>
    <submittedName>
        <fullName evidence="1">Uncharacterized protein</fullName>
    </submittedName>
</protein>
<gene>
    <name evidence="1" type="ORF">K1T71_014134</name>
</gene>
<comment type="caution">
    <text evidence="1">The sequence shown here is derived from an EMBL/GenBank/DDBJ whole genome shotgun (WGS) entry which is preliminary data.</text>
</comment>
<organism evidence="1 2">
    <name type="scientific">Dendrolimus kikuchii</name>
    <dbReference type="NCBI Taxonomy" id="765133"/>
    <lineage>
        <taxon>Eukaryota</taxon>
        <taxon>Metazoa</taxon>
        <taxon>Ecdysozoa</taxon>
        <taxon>Arthropoda</taxon>
        <taxon>Hexapoda</taxon>
        <taxon>Insecta</taxon>
        <taxon>Pterygota</taxon>
        <taxon>Neoptera</taxon>
        <taxon>Endopterygota</taxon>
        <taxon>Lepidoptera</taxon>
        <taxon>Glossata</taxon>
        <taxon>Ditrysia</taxon>
        <taxon>Bombycoidea</taxon>
        <taxon>Lasiocampidae</taxon>
        <taxon>Dendrolimus</taxon>
    </lineage>
</organism>
<dbReference type="EMBL" id="CM034414">
    <property type="protein sequence ID" value="KAJ0170206.1"/>
    <property type="molecule type" value="Genomic_DNA"/>
</dbReference>
<accession>A0ACC1CF82</accession>
<evidence type="ECO:0000313" key="1">
    <source>
        <dbReference type="EMBL" id="KAJ0170206.1"/>
    </source>
</evidence>
<sequence length="157" mass="17654">MGEDRSVRKAYLGRPVGRRPVGRPKYRWKDRLEADLSELGASKWQETAQDQEKWHVLVSEAKTHFGSLNAIALRVQYNNGFRMLMGLPRFCSASGMFAEARVDDYYAVVRKRAASLLCRIRASSNNVLKVLADRFDVPAVKCGASKCKASTMIVTKV</sequence>
<proteinExistence type="predicted"/>
<keyword evidence="2" id="KW-1185">Reference proteome</keyword>